<organism evidence="1">
    <name type="scientific">Siphoviridae sp. ct6d71</name>
    <dbReference type="NCBI Taxonomy" id="2826298"/>
    <lineage>
        <taxon>Viruses</taxon>
        <taxon>Duplodnaviria</taxon>
        <taxon>Heunggongvirae</taxon>
        <taxon>Uroviricota</taxon>
        <taxon>Caudoviricetes</taxon>
    </lineage>
</organism>
<evidence type="ECO:0000313" key="1">
    <source>
        <dbReference type="EMBL" id="DAE25408.1"/>
    </source>
</evidence>
<proteinExistence type="predicted"/>
<dbReference type="EMBL" id="BK015797">
    <property type="protein sequence ID" value="DAE25408.1"/>
    <property type="molecule type" value="Genomic_DNA"/>
</dbReference>
<sequence length="111" mass="12826">MPSFFNIEVVTMCEYVVSQNICKITGNNCPWMYWCDKTHGWRPNNSMPIQCKQAKNYIPKVGRNQGVVVASNKKTINVDIKGKIYSFRNPYEEVPKIVNVKKVNGEWILVI</sequence>
<reference evidence="1" key="1">
    <citation type="journal article" date="2021" name="Proc. Natl. Acad. Sci. U.S.A.">
        <title>A Catalog of Tens of Thousands of Viruses from Human Metagenomes Reveals Hidden Associations with Chronic Diseases.</title>
        <authorList>
            <person name="Tisza M.J."/>
            <person name="Buck C.B."/>
        </authorList>
    </citation>
    <scope>NUCLEOTIDE SEQUENCE</scope>
    <source>
        <strain evidence="1">Ct6d71</strain>
    </source>
</reference>
<accession>A0A8S5R227</accession>
<name>A0A8S5R227_9CAUD</name>
<protein>
    <submittedName>
        <fullName evidence="1">Uncharacterized protein</fullName>
    </submittedName>
</protein>